<dbReference type="OrthoDB" id="9787939at2"/>
<gene>
    <name evidence="2" type="ordered locus">Ppha_0055</name>
</gene>
<feature type="transmembrane region" description="Helical" evidence="1">
    <location>
        <begin position="12"/>
        <end position="30"/>
    </location>
</feature>
<feature type="transmembrane region" description="Helical" evidence="1">
    <location>
        <begin position="103"/>
        <end position="122"/>
    </location>
</feature>
<keyword evidence="1" id="KW-0812">Transmembrane</keyword>
<evidence type="ECO:0000256" key="1">
    <source>
        <dbReference type="SAM" id="Phobius"/>
    </source>
</evidence>
<keyword evidence="3" id="KW-1185">Reference proteome</keyword>
<keyword evidence="1" id="KW-0472">Membrane</keyword>
<accession>B4SAP3</accession>
<dbReference type="STRING" id="324925.Ppha_0055"/>
<sequence>MNVVNPEAIGLFGLIITVWVFGLEQLGFGLDKETDHAKLGRNLANVALWFGGVAQLFTAVCMFLFDMGLPADIRIYLGTIFATYGLFWVIVALHFYNPGDKKIYAHMFLGIFFITAVFSYKAILLGKIWPLATVLLLINVLTILLPFAWYKQNALITKICGATNVAIGLCALPLLFKSLGV</sequence>
<dbReference type="HOGENOM" id="CLU_1487707_0_0_10"/>
<feature type="transmembrane region" description="Helical" evidence="1">
    <location>
        <begin position="42"/>
        <end position="65"/>
    </location>
</feature>
<feature type="transmembrane region" description="Helical" evidence="1">
    <location>
        <begin position="155"/>
        <end position="176"/>
    </location>
</feature>
<dbReference type="EMBL" id="CP001110">
    <property type="protein sequence ID" value="ACF42412.1"/>
    <property type="molecule type" value="Genomic_DNA"/>
</dbReference>
<dbReference type="KEGG" id="pph:Ppha_0055"/>
<evidence type="ECO:0000313" key="2">
    <source>
        <dbReference type="EMBL" id="ACF42412.1"/>
    </source>
</evidence>
<feature type="transmembrane region" description="Helical" evidence="1">
    <location>
        <begin position="128"/>
        <end position="148"/>
    </location>
</feature>
<protein>
    <submittedName>
        <fullName evidence="2">Uncharacterized protein</fullName>
    </submittedName>
</protein>
<name>B4SAP3_PELPB</name>
<feature type="transmembrane region" description="Helical" evidence="1">
    <location>
        <begin position="77"/>
        <end position="96"/>
    </location>
</feature>
<dbReference type="eggNOG" id="COG1584">
    <property type="taxonomic scope" value="Bacteria"/>
</dbReference>
<organism evidence="2 3">
    <name type="scientific">Pelodictyon phaeoclathratiforme (strain DSM 5477 / BU-1)</name>
    <dbReference type="NCBI Taxonomy" id="324925"/>
    <lineage>
        <taxon>Bacteria</taxon>
        <taxon>Pseudomonadati</taxon>
        <taxon>Chlorobiota</taxon>
        <taxon>Chlorobiia</taxon>
        <taxon>Chlorobiales</taxon>
        <taxon>Chlorobiaceae</taxon>
        <taxon>Chlorobium/Pelodictyon group</taxon>
        <taxon>Pelodictyon</taxon>
    </lineage>
</organism>
<keyword evidence="1" id="KW-1133">Transmembrane helix</keyword>
<proteinExistence type="predicted"/>
<dbReference type="RefSeq" id="WP_012506910.1">
    <property type="nucleotide sequence ID" value="NC_011060.1"/>
</dbReference>
<dbReference type="AlphaFoldDB" id="B4SAP3"/>
<evidence type="ECO:0000313" key="3">
    <source>
        <dbReference type="Proteomes" id="UP000002724"/>
    </source>
</evidence>
<reference evidence="2 3" key="1">
    <citation type="submission" date="2008-06" db="EMBL/GenBank/DDBJ databases">
        <title>Complete sequence of Pelodictyon phaeoclathratiforme BU-1.</title>
        <authorList>
            <consortium name="US DOE Joint Genome Institute"/>
            <person name="Lucas S."/>
            <person name="Copeland A."/>
            <person name="Lapidus A."/>
            <person name="Glavina del Rio T."/>
            <person name="Dalin E."/>
            <person name="Tice H."/>
            <person name="Bruce D."/>
            <person name="Goodwin L."/>
            <person name="Pitluck S."/>
            <person name="Schmutz J."/>
            <person name="Larimer F."/>
            <person name="Land M."/>
            <person name="Hauser L."/>
            <person name="Kyrpides N."/>
            <person name="Mikhailova N."/>
            <person name="Liu Z."/>
            <person name="Li T."/>
            <person name="Zhao F."/>
            <person name="Overmann J."/>
            <person name="Bryant D.A."/>
            <person name="Richardson P."/>
        </authorList>
    </citation>
    <scope>NUCLEOTIDE SEQUENCE [LARGE SCALE GENOMIC DNA]</scope>
    <source>
        <strain evidence="3">DSM 5477 / BU-1</strain>
    </source>
</reference>
<dbReference type="Proteomes" id="UP000002724">
    <property type="component" value="Chromosome"/>
</dbReference>